<sequence length="185" mass="19039">MAQHRSRRVRLRVFTPDGHGGRRLTNGAFVLLLIGLLGIGLGLVLVLSTQIQQQQAELEELQDQAEQASYHEAALQGEVNELSTTNSLARMAAALGMVPNTNPLIIQMPDGTSHGTPAAMDGTEMPGVVPAESAAANPSANSSSAGQPAEAAEPPLPDEQDQAGQGDDEAQGTDPGAVQSSQAGG</sequence>
<feature type="compositionally biased region" description="Acidic residues" evidence="2">
    <location>
        <begin position="156"/>
        <end position="171"/>
    </location>
</feature>
<protein>
    <recommendedName>
        <fullName evidence="6">Cell division protein FtsL</fullName>
    </recommendedName>
</protein>
<dbReference type="AlphaFoldDB" id="A0A375I3U8"/>
<proteinExistence type="predicted"/>
<evidence type="ECO:0000256" key="2">
    <source>
        <dbReference type="SAM" id="MobiDB-lite"/>
    </source>
</evidence>
<keyword evidence="5" id="KW-1185">Reference proteome</keyword>
<organism evidence="4 5">
    <name type="scientific">Propionibacterium ruminifibrarum</name>
    <dbReference type="NCBI Taxonomy" id="1962131"/>
    <lineage>
        <taxon>Bacteria</taxon>
        <taxon>Bacillati</taxon>
        <taxon>Actinomycetota</taxon>
        <taxon>Actinomycetes</taxon>
        <taxon>Propionibacteriales</taxon>
        <taxon>Propionibacteriaceae</taxon>
        <taxon>Propionibacterium</taxon>
    </lineage>
</organism>
<evidence type="ECO:0008006" key="6">
    <source>
        <dbReference type="Google" id="ProtNLM"/>
    </source>
</evidence>
<gene>
    <name evidence="4" type="ORF">PROPJV5_1693</name>
</gene>
<accession>A0A375I3U8</accession>
<keyword evidence="3" id="KW-0812">Transmembrane</keyword>
<dbReference type="OrthoDB" id="4792842at2"/>
<evidence type="ECO:0000313" key="5">
    <source>
        <dbReference type="Proteomes" id="UP000265962"/>
    </source>
</evidence>
<feature type="coiled-coil region" evidence="1">
    <location>
        <begin position="44"/>
        <end position="78"/>
    </location>
</feature>
<dbReference type="EMBL" id="OMOH01000006">
    <property type="protein sequence ID" value="SPF68718.1"/>
    <property type="molecule type" value="Genomic_DNA"/>
</dbReference>
<feature type="transmembrane region" description="Helical" evidence="3">
    <location>
        <begin position="28"/>
        <end position="47"/>
    </location>
</feature>
<keyword evidence="3" id="KW-0472">Membrane</keyword>
<evidence type="ECO:0000256" key="1">
    <source>
        <dbReference type="SAM" id="Coils"/>
    </source>
</evidence>
<keyword evidence="3" id="KW-1133">Transmembrane helix</keyword>
<name>A0A375I3U8_9ACTN</name>
<feature type="compositionally biased region" description="Low complexity" evidence="2">
    <location>
        <begin position="130"/>
        <end position="153"/>
    </location>
</feature>
<dbReference type="RefSeq" id="WP_119715869.1">
    <property type="nucleotide sequence ID" value="NZ_OMOH01000006.1"/>
</dbReference>
<evidence type="ECO:0000313" key="4">
    <source>
        <dbReference type="EMBL" id="SPF68718.1"/>
    </source>
</evidence>
<evidence type="ECO:0000256" key="3">
    <source>
        <dbReference type="SAM" id="Phobius"/>
    </source>
</evidence>
<dbReference type="Proteomes" id="UP000265962">
    <property type="component" value="Unassembled WGS sequence"/>
</dbReference>
<reference evidence="5" key="1">
    <citation type="submission" date="2018-02" db="EMBL/GenBank/DDBJ databases">
        <authorList>
            <person name="Hornung B."/>
        </authorList>
    </citation>
    <scope>NUCLEOTIDE SEQUENCE [LARGE SCALE GENOMIC DNA]</scope>
</reference>
<feature type="region of interest" description="Disordered" evidence="2">
    <location>
        <begin position="107"/>
        <end position="185"/>
    </location>
</feature>
<keyword evidence="1" id="KW-0175">Coiled coil</keyword>